<dbReference type="Pfam" id="PF00293">
    <property type="entry name" value="NUDIX"/>
    <property type="match status" value="1"/>
</dbReference>
<dbReference type="AlphaFoldDB" id="A0A9X1QKP2"/>
<dbReference type="GO" id="GO:0005737">
    <property type="term" value="C:cytoplasm"/>
    <property type="evidence" value="ECO:0007669"/>
    <property type="project" value="TreeGrafter"/>
</dbReference>
<protein>
    <submittedName>
        <fullName evidence="4">NUDIX domain-containing protein</fullName>
    </submittedName>
</protein>
<dbReference type="GO" id="GO:0016787">
    <property type="term" value="F:hydrolase activity"/>
    <property type="evidence" value="ECO:0007669"/>
    <property type="project" value="UniProtKB-KW"/>
</dbReference>
<keyword evidence="1" id="KW-0479">Metal-binding</keyword>
<dbReference type="RefSeq" id="WP_235067331.1">
    <property type="nucleotide sequence ID" value="NZ_JAKFGM010000002.1"/>
</dbReference>
<evidence type="ECO:0000313" key="5">
    <source>
        <dbReference type="Proteomes" id="UP001139410"/>
    </source>
</evidence>
<dbReference type="Proteomes" id="UP001139410">
    <property type="component" value="Unassembled WGS sequence"/>
</dbReference>
<sequence length="156" mass="17757">MSYSFKRQWPSLAMRTGVLPFRAAMGSEAEILLIRRHGHIHWSIPKGKPIAGRELHEAAAIEAYEEAGVTGRVWSNALGSYLHDKTPKLFGERPKIVEVITFALEVVSVELQWPEMDMRERQWVSIKHAADLVRPGQLRDMIKAFVPERVLEAQSD</sequence>
<reference evidence="4" key="1">
    <citation type="submission" date="2022-01" db="EMBL/GenBank/DDBJ databases">
        <authorList>
            <person name="Jo J.-H."/>
            <person name="Im W.-T."/>
        </authorList>
    </citation>
    <scope>NUCLEOTIDE SEQUENCE</scope>
    <source>
        <strain evidence="4">G124</strain>
    </source>
</reference>
<dbReference type="GO" id="GO:0046872">
    <property type="term" value="F:metal ion binding"/>
    <property type="evidence" value="ECO:0007669"/>
    <property type="project" value="UniProtKB-KW"/>
</dbReference>
<gene>
    <name evidence="4" type="ORF">LVY65_07130</name>
</gene>
<accession>A0A9X1QKP2</accession>
<comment type="caution">
    <text evidence="4">The sequence shown here is derived from an EMBL/GenBank/DDBJ whole genome shotgun (WGS) entry which is preliminary data.</text>
</comment>
<dbReference type="Gene3D" id="3.90.79.10">
    <property type="entry name" value="Nucleoside Triphosphate Pyrophosphohydrolase"/>
    <property type="match status" value="1"/>
</dbReference>
<dbReference type="EMBL" id="JAKFGM010000002">
    <property type="protein sequence ID" value="MCF2514835.1"/>
    <property type="molecule type" value="Genomic_DNA"/>
</dbReference>
<dbReference type="PROSITE" id="PS51462">
    <property type="entry name" value="NUDIX"/>
    <property type="match status" value="1"/>
</dbReference>
<proteinExistence type="predicted"/>
<evidence type="ECO:0000256" key="1">
    <source>
        <dbReference type="ARBA" id="ARBA00022723"/>
    </source>
</evidence>
<evidence type="ECO:0000259" key="3">
    <source>
        <dbReference type="PROSITE" id="PS51462"/>
    </source>
</evidence>
<organism evidence="4 5">
    <name type="scientific">Sphingomonas cremea</name>
    <dbReference type="NCBI Taxonomy" id="2904799"/>
    <lineage>
        <taxon>Bacteria</taxon>
        <taxon>Pseudomonadati</taxon>
        <taxon>Pseudomonadota</taxon>
        <taxon>Alphaproteobacteria</taxon>
        <taxon>Sphingomonadales</taxon>
        <taxon>Sphingomonadaceae</taxon>
        <taxon>Sphingomonas</taxon>
    </lineage>
</organism>
<name>A0A9X1QKP2_9SPHN</name>
<keyword evidence="2" id="KW-0378">Hydrolase</keyword>
<dbReference type="InterPro" id="IPR000086">
    <property type="entry name" value="NUDIX_hydrolase_dom"/>
</dbReference>
<evidence type="ECO:0000313" key="4">
    <source>
        <dbReference type="EMBL" id="MCF2514835.1"/>
    </source>
</evidence>
<evidence type="ECO:0000256" key="2">
    <source>
        <dbReference type="ARBA" id="ARBA00022801"/>
    </source>
</evidence>
<dbReference type="PANTHER" id="PTHR12629">
    <property type="entry name" value="DIPHOSPHOINOSITOL POLYPHOSPHATE PHOSPHOHYDROLASE"/>
    <property type="match status" value="1"/>
</dbReference>
<feature type="domain" description="Nudix hydrolase" evidence="3">
    <location>
        <begin position="11"/>
        <end position="146"/>
    </location>
</feature>
<dbReference type="SUPFAM" id="SSF55811">
    <property type="entry name" value="Nudix"/>
    <property type="match status" value="1"/>
</dbReference>
<keyword evidence="5" id="KW-1185">Reference proteome</keyword>
<dbReference type="InterPro" id="IPR015797">
    <property type="entry name" value="NUDIX_hydrolase-like_dom_sf"/>
</dbReference>
<dbReference type="PANTHER" id="PTHR12629:SF0">
    <property type="entry name" value="DIPHOSPHOINOSITOL-POLYPHOSPHATE DIPHOSPHATASE"/>
    <property type="match status" value="1"/>
</dbReference>